<proteinExistence type="predicted"/>
<dbReference type="InterPro" id="IPR036770">
    <property type="entry name" value="Ankyrin_rpt-contain_sf"/>
</dbReference>
<name>A0A4D6EIG3_9VIRU</name>
<protein>
    <recommendedName>
        <fullName evidence="3">F-box incomplete domain containing protein</fullName>
    </recommendedName>
</protein>
<accession>A0A4D6EIG3</accession>
<evidence type="ECO:0000313" key="1">
    <source>
        <dbReference type="EMBL" id="QBZ81514.1"/>
    </source>
</evidence>
<evidence type="ECO:0000313" key="2">
    <source>
        <dbReference type="Proteomes" id="UP001237152"/>
    </source>
</evidence>
<evidence type="ECO:0008006" key="3">
    <source>
        <dbReference type="Google" id="ProtNLM"/>
    </source>
</evidence>
<organism evidence="1 2">
    <name type="scientific">Pandoravirus celtis</name>
    <dbReference type="NCBI Taxonomy" id="2568002"/>
    <lineage>
        <taxon>Viruses</taxon>
        <taxon>Pandoravirus</taxon>
    </lineage>
</organism>
<reference evidence="1" key="1">
    <citation type="journal article" date="2019" name="Front. Microbiol.">
        <title>Pandoravirus Celtis Illustrates the Microevolution Processes at Work in the Giant Pandoraviridae Genomes.</title>
        <authorList>
            <person name="Legendre M."/>
            <person name="Alempic J.M."/>
            <person name="Philippe N."/>
            <person name="Lartigue A."/>
            <person name="Jeudy S."/>
            <person name="Poirot O."/>
            <person name="Ta N.T."/>
            <person name="Nin S."/>
            <person name="Coute Y."/>
            <person name="Abergel C."/>
            <person name="Claverie J.M."/>
        </authorList>
    </citation>
    <scope>NUCLEOTIDE SEQUENCE</scope>
</reference>
<gene>
    <name evidence="1" type="ORF">pclt_cds_928</name>
</gene>
<dbReference type="SUPFAM" id="SSF48403">
    <property type="entry name" value="Ankyrin repeat"/>
    <property type="match status" value="1"/>
</dbReference>
<sequence>MDSLPSEILWFLLNGAPSTPRTAACDWVPPGRRDRVRPFLDPRWRFAARAVCRLWREVIETPTSSEMARMYRHRPKPHGVDGEDGHSDHCPKWATGRLVCASVVAQWIATDTGPWPRGDADAVWAWCTAQARVSHKHVMAALVASDAPWAVDAAATTGWTRASFADDHGDDGANVNGDDSTLHCALDCVDQRGDWWDDQHGDVQGLRDALWDVAARHASYRTLLALAAREPASQRAHALDRALDRACRAGRADTVYALLDDGVRPESAAWTHAACAPNPDCFIVLLDHTPDGPPPMTTTDAGGDVQSVNGDWLHDAIAAGRWRILDVCKARGIPFDPMGAFLGAARARQTRVLAWLWAHASVRPLAIDLAVVAIHAVGPHNRPRTRSADSLAWLCEVADYVPLKLDLAALIARACANRCVECALYLAERWPHKVLSLDAATLGSFFRACVCSGVSTLGRFLAVIDRHGGSLGANAARRIDLWGALVMARVDTSRRWTHMPYVVACMRAAHDMAHQRPPRAADIAQIDSLALSTTTPLPCACMHTKSIEAAAGTTSHGLTRNTHDDTTLCTDTAVLAALAPLATWCRPRPVSPDDLVPGWRRVPTAPAGTLDRITHDGLCRRAVDWLASVGLLMPPLPPPPQTRAIFPPPVQIVPS</sequence>
<dbReference type="EMBL" id="MK174290">
    <property type="protein sequence ID" value="QBZ81514.1"/>
    <property type="molecule type" value="Genomic_DNA"/>
</dbReference>
<dbReference type="Proteomes" id="UP001237152">
    <property type="component" value="Segment"/>
</dbReference>